<feature type="active site" description="Proton acceptor; specific for L-alanine" evidence="7">
    <location>
        <position position="259"/>
    </location>
</feature>
<organism evidence="9 10">
    <name type="scientific">Glycocaulis abyssi</name>
    <dbReference type="NCBI Taxonomy" id="1433403"/>
    <lineage>
        <taxon>Bacteria</taxon>
        <taxon>Pseudomonadati</taxon>
        <taxon>Pseudomonadota</taxon>
        <taxon>Alphaproteobacteria</taxon>
        <taxon>Maricaulales</taxon>
        <taxon>Maricaulaceae</taxon>
        <taxon>Glycocaulis</taxon>
    </lineage>
</organism>
<evidence type="ECO:0000256" key="7">
    <source>
        <dbReference type="HAMAP-Rule" id="MF_01201"/>
    </source>
</evidence>
<feature type="modified residue" description="N6-(pyridoxal phosphate)lysine" evidence="7">
    <location>
        <position position="47"/>
    </location>
</feature>
<dbReference type="Gene3D" id="2.40.37.10">
    <property type="entry name" value="Lyase, Ornithine Decarboxylase, Chain A, domain 1"/>
    <property type="match status" value="1"/>
</dbReference>
<dbReference type="GO" id="GO:0008784">
    <property type="term" value="F:alanine racemase activity"/>
    <property type="evidence" value="ECO:0007669"/>
    <property type="project" value="UniProtKB-EC"/>
</dbReference>
<comment type="similarity">
    <text evidence="3 7">Belongs to the alanine racemase family.</text>
</comment>
<dbReference type="NCBIfam" id="TIGR00492">
    <property type="entry name" value="alr"/>
    <property type="match status" value="1"/>
</dbReference>
<dbReference type="PRINTS" id="PR00992">
    <property type="entry name" value="ALARACEMASE"/>
</dbReference>
<evidence type="ECO:0000259" key="8">
    <source>
        <dbReference type="SMART" id="SM01005"/>
    </source>
</evidence>
<evidence type="ECO:0000256" key="4">
    <source>
        <dbReference type="ARBA" id="ARBA00013089"/>
    </source>
</evidence>
<dbReference type="SMART" id="SM01005">
    <property type="entry name" value="Ala_racemase_C"/>
    <property type="match status" value="1"/>
</dbReference>
<feature type="binding site" evidence="7">
    <location>
        <position position="307"/>
    </location>
    <ligand>
        <name>substrate</name>
    </ligand>
</feature>
<dbReference type="InterPro" id="IPR009006">
    <property type="entry name" value="Ala_racemase/Decarboxylase_C"/>
</dbReference>
<dbReference type="InterPro" id="IPR020622">
    <property type="entry name" value="Ala_racemase_pyridoxalP-BS"/>
</dbReference>
<feature type="binding site" evidence="7">
    <location>
        <position position="141"/>
    </location>
    <ligand>
        <name>substrate</name>
    </ligand>
</feature>
<comment type="function">
    <text evidence="7">Catalyzes the interconversion of L-alanine and D-alanine. May also act on other amino acids.</text>
</comment>
<evidence type="ECO:0000256" key="2">
    <source>
        <dbReference type="ARBA" id="ARBA00001933"/>
    </source>
</evidence>
<gene>
    <name evidence="9" type="primary">alr</name>
    <name evidence="9" type="ORF">ACFPB0_04790</name>
</gene>
<dbReference type="EMBL" id="JBHSGQ010000002">
    <property type="protein sequence ID" value="MFC4724601.1"/>
    <property type="molecule type" value="Genomic_DNA"/>
</dbReference>
<dbReference type="HAMAP" id="MF_01201">
    <property type="entry name" value="Ala_racemase"/>
    <property type="match status" value="1"/>
</dbReference>
<reference evidence="10" key="1">
    <citation type="journal article" date="2019" name="Int. J. Syst. Evol. Microbiol.">
        <title>The Global Catalogue of Microorganisms (GCM) 10K type strain sequencing project: providing services to taxonomists for standard genome sequencing and annotation.</title>
        <authorList>
            <consortium name="The Broad Institute Genomics Platform"/>
            <consortium name="The Broad Institute Genome Sequencing Center for Infectious Disease"/>
            <person name="Wu L."/>
            <person name="Ma J."/>
        </authorList>
    </citation>
    <scope>NUCLEOTIDE SEQUENCE [LARGE SCALE GENOMIC DNA]</scope>
    <source>
        <strain evidence="10">CCUG 62981</strain>
    </source>
</reference>
<dbReference type="Proteomes" id="UP001596024">
    <property type="component" value="Unassembled WGS sequence"/>
</dbReference>
<comment type="caution">
    <text evidence="9">The sequence shown here is derived from an EMBL/GenBank/DDBJ whole genome shotgun (WGS) entry which is preliminary data.</text>
</comment>
<name>A0ABV9NBE1_9PROT</name>
<dbReference type="InterPro" id="IPR001608">
    <property type="entry name" value="Ala_racemase_N"/>
</dbReference>
<keyword evidence="5 7" id="KW-0663">Pyridoxal phosphate</keyword>
<protein>
    <recommendedName>
        <fullName evidence="4 7">Alanine racemase</fullName>
        <ecNumber evidence="4 7">5.1.1.1</ecNumber>
    </recommendedName>
</protein>
<dbReference type="CDD" id="cd00430">
    <property type="entry name" value="PLPDE_III_AR"/>
    <property type="match status" value="1"/>
</dbReference>
<dbReference type="PANTHER" id="PTHR30511:SF0">
    <property type="entry name" value="ALANINE RACEMASE, CATABOLIC-RELATED"/>
    <property type="match status" value="1"/>
</dbReference>
<dbReference type="InterPro" id="IPR029066">
    <property type="entry name" value="PLP-binding_barrel"/>
</dbReference>
<dbReference type="Pfam" id="PF01168">
    <property type="entry name" value="Ala_racemase_N"/>
    <property type="match status" value="1"/>
</dbReference>
<feature type="active site" description="Proton acceptor; specific for D-alanine" evidence="7">
    <location>
        <position position="47"/>
    </location>
</feature>
<comment type="cofactor">
    <cofactor evidence="2 7">
        <name>pyridoxal 5'-phosphate</name>
        <dbReference type="ChEBI" id="CHEBI:597326"/>
    </cofactor>
</comment>
<keyword evidence="6 7" id="KW-0413">Isomerase</keyword>
<dbReference type="Gene3D" id="3.20.20.10">
    <property type="entry name" value="Alanine racemase"/>
    <property type="match status" value="1"/>
</dbReference>
<feature type="domain" description="Alanine racemase C-terminal" evidence="8">
    <location>
        <begin position="238"/>
        <end position="361"/>
    </location>
</feature>
<dbReference type="PROSITE" id="PS00395">
    <property type="entry name" value="ALANINE_RACEMASE"/>
    <property type="match status" value="1"/>
</dbReference>
<proteinExistence type="inferred from homology"/>
<dbReference type="InterPro" id="IPR011079">
    <property type="entry name" value="Ala_racemase_C"/>
</dbReference>
<comment type="pathway">
    <text evidence="7">Amino-acid biosynthesis; D-alanine biosynthesis; D-alanine from L-alanine: step 1/1.</text>
</comment>
<accession>A0ABV9NBE1</accession>
<dbReference type="SUPFAM" id="SSF50621">
    <property type="entry name" value="Alanine racemase C-terminal domain-like"/>
    <property type="match status" value="1"/>
</dbReference>
<evidence type="ECO:0000313" key="9">
    <source>
        <dbReference type="EMBL" id="MFC4724601.1"/>
    </source>
</evidence>
<dbReference type="PANTHER" id="PTHR30511">
    <property type="entry name" value="ALANINE RACEMASE"/>
    <property type="match status" value="1"/>
</dbReference>
<evidence type="ECO:0000256" key="5">
    <source>
        <dbReference type="ARBA" id="ARBA00022898"/>
    </source>
</evidence>
<evidence type="ECO:0000256" key="3">
    <source>
        <dbReference type="ARBA" id="ARBA00007880"/>
    </source>
</evidence>
<dbReference type="InterPro" id="IPR000821">
    <property type="entry name" value="Ala_racemase"/>
</dbReference>
<sequence>MKTPDAIPASNSASEPARLIVDLAALRHNYSVLTSLAPNARCAAVVKADAYGLDAEPIATVLRDAGCTEFFIATPQEGAALRKALGPAAVIYVLNGFQAGLHAAFAGHGLIPVIGSSDSLRAFHQEGGGAFALHVDTGMNRLGLTVDETLALPAAHKAGLHLVMSHLACSDDPPHPMNARQLARFHDVLKAFPGIPASLANTGGVLLGPDYHFDLVRPGVGLYGINPASQSAEPFRPVLHVDAPILQIRSVPAGDTIGYGARYVAQSERTIAIAGFGYADGLPRAAWQSGTARLGGICVPVAGMVSMDLTAIDITGHEAFARETGRMQFYGEDLGPVAGASGTIGYELLVRLGSRLKREYSGR</sequence>
<evidence type="ECO:0000256" key="6">
    <source>
        <dbReference type="ARBA" id="ARBA00023235"/>
    </source>
</evidence>
<dbReference type="Pfam" id="PF00842">
    <property type="entry name" value="Ala_racemase_C"/>
    <property type="match status" value="1"/>
</dbReference>
<dbReference type="RefSeq" id="WP_371393754.1">
    <property type="nucleotide sequence ID" value="NZ_CP163421.1"/>
</dbReference>
<evidence type="ECO:0000256" key="1">
    <source>
        <dbReference type="ARBA" id="ARBA00000316"/>
    </source>
</evidence>
<dbReference type="EC" id="5.1.1.1" evidence="4 7"/>
<evidence type="ECO:0000313" key="10">
    <source>
        <dbReference type="Proteomes" id="UP001596024"/>
    </source>
</evidence>
<keyword evidence="10" id="KW-1185">Reference proteome</keyword>
<comment type="catalytic activity">
    <reaction evidence="1 7">
        <text>L-alanine = D-alanine</text>
        <dbReference type="Rhea" id="RHEA:20249"/>
        <dbReference type="ChEBI" id="CHEBI:57416"/>
        <dbReference type="ChEBI" id="CHEBI:57972"/>
        <dbReference type="EC" id="5.1.1.1"/>
    </reaction>
</comment>
<dbReference type="SUPFAM" id="SSF51419">
    <property type="entry name" value="PLP-binding barrel"/>
    <property type="match status" value="1"/>
</dbReference>